<gene>
    <name evidence="3" type="ORF">F8377_02230</name>
</gene>
<dbReference type="Proteomes" id="UP000436181">
    <property type="component" value="Unassembled WGS sequence"/>
</dbReference>
<dbReference type="PANTHER" id="PTHR10046">
    <property type="entry name" value="ATP DEPENDENT LON PROTEASE FAMILY MEMBER"/>
    <property type="match status" value="1"/>
</dbReference>
<comment type="similarity">
    <text evidence="1">Belongs to the peptidase S16 family.</text>
</comment>
<dbReference type="InterPro" id="IPR020568">
    <property type="entry name" value="Ribosomal_Su5_D2-typ_SF"/>
</dbReference>
<feature type="active site" evidence="1">
    <location>
        <position position="296"/>
    </location>
</feature>
<keyword evidence="4" id="KW-1185">Reference proteome</keyword>
<dbReference type="RefSeq" id="WP_151843826.1">
    <property type="nucleotide sequence ID" value="NZ_WBZJ01000001.1"/>
</dbReference>
<keyword evidence="1" id="KW-0720">Serine protease</keyword>
<dbReference type="Gene3D" id="2.30.42.10">
    <property type="match status" value="1"/>
</dbReference>
<accession>A0ABQ6VF99</accession>
<dbReference type="PROSITE" id="PS51786">
    <property type="entry name" value="LON_PROTEOLYTIC"/>
    <property type="match status" value="1"/>
</dbReference>
<protein>
    <recommendedName>
        <fullName evidence="1">endopeptidase La</fullName>
        <ecNumber evidence="1">3.4.21.53</ecNumber>
    </recommendedName>
</protein>
<comment type="caution">
    <text evidence="3">The sequence shown here is derived from an EMBL/GenBank/DDBJ whole genome shotgun (WGS) entry which is preliminary data.</text>
</comment>
<dbReference type="EC" id="3.4.21.53" evidence="1"/>
<keyword evidence="1" id="KW-0645">Protease</keyword>
<evidence type="ECO:0000313" key="3">
    <source>
        <dbReference type="EMBL" id="KAB3523003.1"/>
    </source>
</evidence>
<dbReference type="InterPro" id="IPR008269">
    <property type="entry name" value="Lon_proteolytic"/>
</dbReference>
<dbReference type="SMART" id="SM00228">
    <property type="entry name" value="PDZ"/>
    <property type="match status" value="1"/>
</dbReference>
<name>A0ABQ6VF99_9CORY</name>
<dbReference type="InterPro" id="IPR027065">
    <property type="entry name" value="Lon_Prtase"/>
</dbReference>
<keyword evidence="1" id="KW-0378">Hydrolase</keyword>
<dbReference type="CDD" id="cd06779">
    <property type="entry name" value="cpPDZ_Deg_HtrA-like"/>
    <property type="match status" value="1"/>
</dbReference>
<evidence type="ECO:0000256" key="1">
    <source>
        <dbReference type="PROSITE-ProRule" id="PRU01122"/>
    </source>
</evidence>
<dbReference type="EMBL" id="WBZJ01000001">
    <property type="protein sequence ID" value="KAB3523003.1"/>
    <property type="molecule type" value="Genomic_DNA"/>
</dbReference>
<sequence length="353" mass="36841">MNLWNRRNRTVIVGALPVVVLLSLLGLPTVPGTDIDLTVPYAAEGKGPTFNTLGEVDGKEVVEIKGAEVDKTSGNLNMTTVAVRTHMTLAQALTRWATTDDTMVPLENIFPTGVSQEEVEERNAVAFTSSASNATISAMNYLNKPIESVVVDVTPDSPADKALKVNDIVTAVDDEKVATPSDLADIIQHKNPGDTVTLTVTRQAKDERIPVTLGERKVDGDAVTFLGVTTLAQPAGDITVNYNLSDVGGPSAGLMFSLAVVDKLSPGELTGGKFVAGTGTISADGSVGPIGGITHKIAAAKEAGAEVFLVPEGNCTEAMTAKNKPTLLKVDSLDTAVKQLKDYAAGKDVQTCG</sequence>
<dbReference type="InterPro" id="IPR014721">
    <property type="entry name" value="Ribsml_uS5_D2-typ_fold_subgr"/>
</dbReference>
<reference evidence="3 4" key="1">
    <citation type="submission" date="2019-10" db="EMBL/GenBank/DDBJ databases">
        <title>Corynebacterium sp novel species isolated from the respiratory tract of Marmot.</title>
        <authorList>
            <person name="Zhang G."/>
        </authorList>
    </citation>
    <scope>NUCLEOTIDE SEQUENCE [LARGE SCALE GENOMIC DNA]</scope>
    <source>
        <strain evidence="3 4">336</strain>
    </source>
</reference>
<proteinExistence type="inferred from homology"/>
<organism evidence="3 4">
    <name type="scientific">Corynebacterium zhongnanshanii</name>
    <dbReference type="NCBI Taxonomy" id="2768834"/>
    <lineage>
        <taxon>Bacteria</taxon>
        <taxon>Bacillati</taxon>
        <taxon>Actinomycetota</taxon>
        <taxon>Actinomycetes</taxon>
        <taxon>Mycobacteriales</taxon>
        <taxon>Corynebacteriaceae</taxon>
        <taxon>Corynebacterium</taxon>
    </lineage>
</organism>
<comment type="catalytic activity">
    <reaction evidence="1">
        <text>Hydrolysis of proteins in presence of ATP.</text>
        <dbReference type="EC" id="3.4.21.53"/>
    </reaction>
</comment>
<dbReference type="Pfam" id="PF13180">
    <property type="entry name" value="PDZ_2"/>
    <property type="match status" value="1"/>
</dbReference>
<evidence type="ECO:0000259" key="2">
    <source>
        <dbReference type="PROSITE" id="PS51786"/>
    </source>
</evidence>
<dbReference type="InterPro" id="IPR036034">
    <property type="entry name" value="PDZ_sf"/>
</dbReference>
<dbReference type="Gene3D" id="3.30.230.10">
    <property type="match status" value="1"/>
</dbReference>
<evidence type="ECO:0000313" key="4">
    <source>
        <dbReference type="Proteomes" id="UP000436181"/>
    </source>
</evidence>
<dbReference type="SUPFAM" id="SSF54211">
    <property type="entry name" value="Ribosomal protein S5 domain 2-like"/>
    <property type="match status" value="1"/>
</dbReference>
<dbReference type="Pfam" id="PF05362">
    <property type="entry name" value="Lon_C"/>
    <property type="match status" value="1"/>
</dbReference>
<dbReference type="SUPFAM" id="SSF50156">
    <property type="entry name" value="PDZ domain-like"/>
    <property type="match status" value="1"/>
</dbReference>
<feature type="active site" evidence="1">
    <location>
        <position position="251"/>
    </location>
</feature>
<dbReference type="InterPro" id="IPR001478">
    <property type="entry name" value="PDZ"/>
</dbReference>
<feature type="domain" description="Lon proteolytic" evidence="2">
    <location>
        <begin position="245"/>
        <end position="343"/>
    </location>
</feature>